<dbReference type="EMBL" id="CP001357">
    <property type="protein sequence ID" value="ACN84945.1"/>
    <property type="molecule type" value="Genomic_DNA"/>
</dbReference>
<keyword evidence="5" id="KW-0547">Nucleotide-binding</keyword>
<proteinExistence type="inferred from homology"/>
<evidence type="ECO:0000256" key="1">
    <source>
        <dbReference type="ARBA" id="ARBA00010165"/>
    </source>
</evidence>
<reference evidence="9 10" key="1">
    <citation type="journal article" date="2009" name="PLoS ONE">
        <title>Genome sequence of the pathogenic intestinal spirochete Brachyspira hyodysenteriae reveals adaptations to its lifestyle in the porcine large intestine.</title>
        <authorList>
            <person name="Bellgard M.I."/>
            <person name="Wanchanthuek P."/>
            <person name="La T."/>
            <person name="Ryan K."/>
            <person name="Moolhuijzen P."/>
            <person name="Albertyn Z."/>
            <person name="Shaban B."/>
            <person name="Motro Y."/>
            <person name="Dunn D.S."/>
            <person name="Schibeci D."/>
            <person name="Hunter A."/>
            <person name="Barrero R."/>
            <person name="Phillips N.D."/>
            <person name="Hampson D.J."/>
        </authorList>
    </citation>
    <scope>NUCLEOTIDE SEQUENCE [LARGE SCALE GENOMIC DNA]</scope>
    <source>
        <strain evidence="10">ATCC 49526 / WA1</strain>
    </source>
</reference>
<comment type="similarity">
    <text evidence="1">Belongs to the methylthioribose kinase family.</text>
</comment>
<evidence type="ECO:0000259" key="8">
    <source>
        <dbReference type="Pfam" id="PF01636"/>
    </source>
</evidence>
<accession>A0A3B6VAH2</accession>
<keyword evidence="10" id="KW-1185">Reference proteome</keyword>
<dbReference type="Gene3D" id="3.30.200.20">
    <property type="entry name" value="Phosphorylase Kinase, domain 1"/>
    <property type="match status" value="1"/>
</dbReference>
<dbReference type="GO" id="GO:0005524">
    <property type="term" value="F:ATP binding"/>
    <property type="evidence" value="ECO:0007669"/>
    <property type="project" value="UniProtKB-KW"/>
</dbReference>
<dbReference type="STRING" id="565034.BHWA1_02491"/>
<feature type="domain" description="Aminoglycoside phosphotransferase" evidence="8">
    <location>
        <begin position="255"/>
        <end position="302"/>
    </location>
</feature>
<dbReference type="NCBIfam" id="TIGR01767">
    <property type="entry name" value="MTRK"/>
    <property type="match status" value="1"/>
</dbReference>
<dbReference type="Gene3D" id="3.90.1200.10">
    <property type="match status" value="1"/>
</dbReference>
<dbReference type="PANTHER" id="PTHR34273">
    <property type="entry name" value="METHYLTHIORIBOSE KINASE"/>
    <property type="match status" value="1"/>
</dbReference>
<evidence type="ECO:0000256" key="5">
    <source>
        <dbReference type="ARBA" id="ARBA00022741"/>
    </source>
</evidence>
<evidence type="ECO:0000313" key="9">
    <source>
        <dbReference type="EMBL" id="ACN84945.1"/>
    </source>
</evidence>
<comment type="subunit">
    <text evidence="2">Homodimer.</text>
</comment>
<evidence type="ECO:0000256" key="3">
    <source>
        <dbReference type="ARBA" id="ARBA00012128"/>
    </source>
</evidence>
<name>A0A3B6VAH2_BRAHW</name>
<dbReference type="GO" id="GO:0009086">
    <property type="term" value="P:methionine biosynthetic process"/>
    <property type="evidence" value="ECO:0007669"/>
    <property type="project" value="InterPro"/>
</dbReference>
<dbReference type="KEGG" id="bhy:BHWA1_02491"/>
<dbReference type="Pfam" id="PF01636">
    <property type="entry name" value="APH"/>
    <property type="match status" value="1"/>
</dbReference>
<evidence type="ECO:0000256" key="4">
    <source>
        <dbReference type="ARBA" id="ARBA00022679"/>
    </source>
</evidence>
<dbReference type="Proteomes" id="UP000001803">
    <property type="component" value="Chromosome"/>
</dbReference>
<dbReference type="InterPro" id="IPR009212">
    <property type="entry name" value="Methylthioribose_kinase"/>
</dbReference>
<dbReference type="PIRSF" id="PIRSF031134">
    <property type="entry name" value="MTRK"/>
    <property type="match status" value="1"/>
</dbReference>
<keyword evidence="4" id="KW-0808">Transferase</keyword>
<protein>
    <recommendedName>
        <fullName evidence="3">S-methyl-5-thioribose kinase</fullName>
        <ecNumber evidence="3">2.7.1.100</ecNumber>
    </recommendedName>
</protein>
<sequence>MNSSIYNKYNVLIFILFMLYYKKVEIYYGFNIMTNFNEYFLMEEKDVLLYVKNKLKYFSQNDNITCKEIGDGNINYVYRISNGKDSIILKQAGVHTRSNSSGRILDINRNAREAEVLSFYGSILPDLAPKIISIDRVMNLFVMEDLKSFLVLRDALMKGQIYHHLQEQITDFLVETTLSTADFFMDPFTKKENVAKYTNKELCKISEELVFREPFFNVLKENVFSESLNKFVEDNLYNNKQLQLEAAKLKYEFMNNPQALIHGDLHTGSIFVDENYIKVMDCEFAFYGPIGYDLGTIMANFIFSYVYHFYVTKDRNYTSFLFKVIDDILRLFKNKFITKFLHESNDISVQNDYFIEYYLLEVLKTGFGICGLELLRRTTGCARVKEIESVADDDMRSKIEYTLLNIGIECLSYRDRLSEEEKFMKFIDNIIENIDL</sequence>
<dbReference type="PANTHER" id="PTHR34273:SF2">
    <property type="entry name" value="METHYLTHIORIBOSE KINASE"/>
    <property type="match status" value="1"/>
</dbReference>
<keyword evidence="6 9" id="KW-0418">Kinase</keyword>
<evidence type="ECO:0000313" key="10">
    <source>
        <dbReference type="Proteomes" id="UP000001803"/>
    </source>
</evidence>
<dbReference type="AlphaFoldDB" id="A0A3B6VAH2"/>
<evidence type="ECO:0000256" key="6">
    <source>
        <dbReference type="ARBA" id="ARBA00022777"/>
    </source>
</evidence>
<gene>
    <name evidence="9" type="primary">mtnK</name>
    <name evidence="9" type="ordered locus">BHWA1_02491</name>
</gene>
<keyword evidence="7" id="KW-0067">ATP-binding</keyword>
<dbReference type="EC" id="2.7.1.100" evidence="3"/>
<evidence type="ECO:0000256" key="2">
    <source>
        <dbReference type="ARBA" id="ARBA00011738"/>
    </source>
</evidence>
<organism evidence="9 10">
    <name type="scientific">Brachyspira hyodysenteriae (strain ATCC 49526 / WA1)</name>
    <dbReference type="NCBI Taxonomy" id="565034"/>
    <lineage>
        <taxon>Bacteria</taxon>
        <taxon>Pseudomonadati</taxon>
        <taxon>Spirochaetota</taxon>
        <taxon>Spirochaetia</taxon>
        <taxon>Brachyspirales</taxon>
        <taxon>Brachyspiraceae</taxon>
        <taxon>Brachyspira</taxon>
    </lineage>
</organism>
<evidence type="ECO:0000256" key="7">
    <source>
        <dbReference type="ARBA" id="ARBA00022840"/>
    </source>
</evidence>
<dbReference type="InterPro" id="IPR011009">
    <property type="entry name" value="Kinase-like_dom_sf"/>
</dbReference>
<dbReference type="GO" id="GO:0046522">
    <property type="term" value="F:S-methyl-5-thioribose kinase activity"/>
    <property type="evidence" value="ECO:0007669"/>
    <property type="project" value="UniProtKB-EC"/>
</dbReference>
<dbReference type="InterPro" id="IPR002575">
    <property type="entry name" value="Aminoglycoside_PTrfase"/>
</dbReference>
<dbReference type="SUPFAM" id="SSF56112">
    <property type="entry name" value="Protein kinase-like (PK-like)"/>
    <property type="match status" value="1"/>
</dbReference>